<feature type="region of interest" description="Disordered" evidence="1">
    <location>
        <begin position="310"/>
        <end position="351"/>
    </location>
</feature>
<keyword evidence="3" id="KW-1185">Reference proteome</keyword>
<evidence type="ECO:0000313" key="2">
    <source>
        <dbReference type="EMBL" id="CDI85675.1"/>
    </source>
</evidence>
<dbReference type="VEuPathDB" id="ToxoDB:EPH_0016510"/>
<evidence type="ECO:0000313" key="3">
    <source>
        <dbReference type="Proteomes" id="UP000018201"/>
    </source>
</evidence>
<accession>U6GZQ4</accession>
<reference evidence="2" key="1">
    <citation type="submission" date="2013-10" db="EMBL/GenBank/DDBJ databases">
        <title>Genomic analysis of the causative agents of coccidiosis in chickens.</title>
        <authorList>
            <person name="Reid A.J."/>
            <person name="Blake D."/>
            <person name="Billington K."/>
            <person name="Browne H."/>
            <person name="Dunn M."/>
            <person name="Hung S."/>
            <person name="Kawahara F."/>
            <person name="Miranda-Saavedra D."/>
            <person name="Mourier T."/>
            <person name="Nagra H."/>
            <person name="Otto T.D."/>
            <person name="Rawlings N."/>
            <person name="Sanchez A."/>
            <person name="Sanders M."/>
            <person name="Subramaniam C."/>
            <person name="Tay Y."/>
            <person name="Dear P."/>
            <person name="Doerig C."/>
            <person name="Gruber A."/>
            <person name="Parkinson J."/>
            <person name="Shirley M."/>
            <person name="Wan K.L."/>
            <person name="Berriman M."/>
            <person name="Tomley F."/>
            <person name="Pain A."/>
        </authorList>
    </citation>
    <scope>NUCLEOTIDE SEQUENCE [LARGE SCALE GENOMIC DNA]</scope>
    <source>
        <strain evidence="2">Houghton</strain>
    </source>
</reference>
<name>U6GZQ4_9EIME</name>
<proteinExistence type="predicted"/>
<feature type="region of interest" description="Disordered" evidence="1">
    <location>
        <begin position="23"/>
        <end position="92"/>
    </location>
</feature>
<evidence type="ECO:0000256" key="1">
    <source>
        <dbReference type="SAM" id="MobiDB-lite"/>
    </source>
</evidence>
<dbReference type="OrthoDB" id="347638at2759"/>
<feature type="compositionally biased region" description="Polar residues" evidence="1">
    <location>
        <begin position="76"/>
        <end position="89"/>
    </location>
</feature>
<feature type="compositionally biased region" description="Polar residues" evidence="1">
    <location>
        <begin position="53"/>
        <end position="67"/>
    </location>
</feature>
<feature type="region of interest" description="Disordered" evidence="1">
    <location>
        <begin position="109"/>
        <end position="128"/>
    </location>
</feature>
<dbReference type="AlphaFoldDB" id="U6GZQ4"/>
<dbReference type="Proteomes" id="UP000018201">
    <property type="component" value="Unassembled WGS sequence"/>
</dbReference>
<organism evidence="2 3">
    <name type="scientific">Eimeria praecox</name>
    <dbReference type="NCBI Taxonomy" id="51316"/>
    <lineage>
        <taxon>Eukaryota</taxon>
        <taxon>Sar</taxon>
        <taxon>Alveolata</taxon>
        <taxon>Apicomplexa</taxon>
        <taxon>Conoidasida</taxon>
        <taxon>Coccidia</taxon>
        <taxon>Eucoccidiorida</taxon>
        <taxon>Eimeriorina</taxon>
        <taxon>Eimeriidae</taxon>
        <taxon>Eimeria</taxon>
    </lineage>
</organism>
<feature type="compositionally biased region" description="Basic and acidic residues" evidence="1">
    <location>
        <begin position="334"/>
        <end position="351"/>
    </location>
</feature>
<dbReference type="EMBL" id="HG694123">
    <property type="protein sequence ID" value="CDI85675.1"/>
    <property type="molecule type" value="Genomic_DNA"/>
</dbReference>
<protein>
    <submittedName>
        <fullName evidence="2">Uncharacterized protein</fullName>
    </submittedName>
</protein>
<gene>
    <name evidence="2" type="ORF">EPH_0016510</name>
</gene>
<feature type="compositionally biased region" description="Basic and acidic residues" evidence="1">
    <location>
        <begin position="310"/>
        <end position="319"/>
    </location>
</feature>
<sequence>MGQQTDALAEAALQGDDHDALLFGSVSSQSSSEPSGLLTGSRQHLADARLFPESQSPASLTLQCRSSKGTEKASENEPSLQQNGVQQQPTHRHRHISLFASIDLIRPSAPLRAHEGPPSISASEQSQKLTALQGSELTNIVEAGPAVADRVETVPPNCTAYIASSTHCQVPKNDAPSLCPTEEENPLLLLGMKEEKASTPQQCGYACSSGLSCSGVNKPGELAPSFKSVEGCAPRSHMDNADAHRFVAQELQEEEETSAAVAQAANTLRQHAQQLLNQAGEKLERLATQQRKRTEAAAEKAATILRRRNMLEQARRRQGGEQNLKLRAATQALDAERRQEHARAGEEATRR</sequence>
<feature type="compositionally biased region" description="Low complexity" evidence="1">
    <location>
        <begin position="25"/>
        <end position="35"/>
    </location>
</feature>
<reference evidence="2" key="2">
    <citation type="submission" date="2013-10" db="EMBL/GenBank/DDBJ databases">
        <authorList>
            <person name="Aslett M."/>
        </authorList>
    </citation>
    <scope>NUCLEOTIDE SEQUENCE [LARGE SCALE GENOMIC DNA]</scope>
    <source>
        <strain evidence="2">Houghton</strain>
    </source>
</reference>